<keyword evidence="2" id="KW-1185">Reference proteome</keyword>
<dbReference type="SUPFAM" id="SSF52266">
    <property type="entry name" value="SGNH hydrolase"/>
    <property type="match status" value="2"/>
</dbReference>
<protein>
    <submittedName>
        <fullName evidence="1">Tetratricopeptide repeat protein</fullName>
    </submittedName>
</protein>
<gene>
    <name evidence="1" type="ORF">EKM59_00820</name>
</gene>
<dbReference type="InterPro" id="IPR019734">
    <property type="entry name" value="TPR_rpt"/>
</dbReference>
<organism evidence="1 2">
    <name type="scientific">Legionella septentrionalis</name>
    <dbReference type="NCBI Taxonomy" id="2498109"/>
    <lineage>
        <taxon>Bacteria</taxon>
        <taxon>Pseudomonadati</taxon>
        <taxon>Pseudomonadota</taxon>
        <taxon>Gammaproteobacteria</taxon>
        <taxon>Legionellales</taxon>
        <taxon>Legionellaceae</taxon>
        <taxon>Legionella</taxon>
    </lineage>
</organism>
<proteinExistence type="predicted"/>
<dbReference type="Proteomes" id="UP000288012">
    <property type="component" value="Unassembled WGS sequence"/>
</dbReference>
<dbReference type="AlphaFoldDB" id="A0A3S0VP93"/>
<reference evidence="1 2" key="1">
    <citation type="submission" date="2018-12" db="EMBL/GenBank/DDBJ databases">
        <title>Legionella sp,whole genome shotgun sequence.</title>
        <authorList>
            <person name="Wu H."/>
        </authorList>
    </citation>
    <scope>NUCLEOTIDE SEQUENCE [LARGE SCALE GENOMIC DNA]</scope>
    <source>
        <strain evidence="2">km714</strain>
    </source>
</reference>
<sequence>MRINKLLGVCPVKTAGDFHKAARQYRNEKQLSQAEQLLAEALTKYPAHFGCLLEMGYVAYQLKDYAKAETYLRKAQSCNTKLSVSFYRTLAKVCIKTGKHEEGIQILRSGLKQYPDDEPTKNLLGDWENPNKKNIVDSPIEEFPKVDLNTLNKFVNYDEFLGWEPKPSYEIEGIPAEKMTRRTRQIDKDGTRYQPPAKQALQGPKIEFFGDSRCFCNEVNPDETFQYYLENDYGIGPCKNFGVGNYGADQALLRANRKLSGHGSIAVIVVQSLSLLRIGSVYKHYIERGNVWAVKPRFTLRGEDSLQLIMRPFIEKSELCNLQNYSDFFHQYDDHYKAFLAANSGNENKLLNTKSQEYLANLARGEQGKIFALLGREFCTLAKSRGCIDAFIIVDPYIRGVRGRQSNHEEVMRHLHHWFEQYAVPLYDFGNAWFAISDEERKLFSASSTHLSAAGNRFKADWIVHLLTQRGLLKNKRRAKYTYTNQNALIV</sequence>
<dbReference type="SUPFAM" id="SSF48452">
    <property type="entry name" value="TPR-like"/>
    <property type="match status" value="1"/>
</dbReference>
<name>A0A3S0VP93_9GAMM</name>
<dbReference type="EMBL" id="RZGR01000002">
    <property type="protein sequence ID" value="RUQ91056.1"/>
    <property type="molecule type" value="Genomic_DNA"/>
</dbReference>
<evidence type="ECO:0000313" key="1">
    <source>
        <dbReference type="EMBL" id="RUQ91056.1"/>
    </source>
</evidence>
<dbReference type="SMART" id="SM00028">
    <property type="entry name" value="TPR"/>
    <property type="match status" value="3"/>
</dbReference>
<dbReference type="Gene3D" id="1.25.40.10">
    <property type="entry name" value="Tetratricopeptide repeat domain"/>
    <property type="match status" value="1"/>
</dbReference>
<dbReference type="InterPro" id="IPR011990">
    <property type="entry name" value="TPR-like_helical_dom_sf"/>
</dbReference>
<accession>A0A3S0VP93</accession>
<comment type="caution">
    <text evidence="1">The sequence shown here is derived from an EMBL/GenBank/DDBJ whole genome shotgun (WGS) entry which is preliminary data.</text>
</comment>
<evidence type="ECO:0000313" key="2">
    <source>
        <dbReference type="Proteomes" id="UP000288012"/>
    </source>
</evidence>